<dbReference type="InterPro" id="IPR001387">
    <property type="entry name" value="Cro/C1-type_HTH"/>
</dbReference>
<organism evidence="3 4">
    <name type="scientific">Methylomonas fluvii</name>
    <dbReference type="NCBI Taxonomy" id="1854564"/>
    <lineage>
        <taxon>Bacteria</taxon>
        <taxon>Pseudomonadati</taxon>
        <taxon>Pseudomonadota</taxon>
        <taxon>Gammaproteobacteria</taxon>
        <taxon>Methylococcales</taxon>
        <taxon>Methylococcaceae</taxon>
        <taxon>Methylomonas</taxon>
    </lineage>
</organism>
<dbReference type="Pfam" id="PF01527">
    <property type="entry name" value="HTH_Tnp_1"/>
    <property type="match status" value="1"/>
</dbReference>
<evidence type="ECO:0000313" key="4">
    <source>
        <dbReference type="Proteomes" id="UP000641152"/>
    </source>
</evidence>
<reference evidence="3 4" key="1">
    <citation type="submission" date="2020-09" db="EMBL/GenBank/DDBJ databases">
        <title>Methylomonas albis sp. nov. and Methylomonas fluvii sp. nov.: Two cold-adapted methanotrophs from the River Elbe and an amended description of Methylovulum psychrotolerans strain Eb1.</title>
        <authorList>
            <person name="Bussmann I.K."/>
            <person name="Klings K.-W."/>
            <person name="Warnstedt J."/>
            <person name="Hoppert M."/>
            <person name="Saborowski A."/>
            <person name="Horn F."/>
            <person name="Liebner S."/>
        </authorList>
    </citation>
    <scope>NUCLEOTIDE SEQUENCE [LARGE SCALE GENOMIC DNA]</scope>
    <source>
        <strain evidence="3 4">EbB</strain>
    </source>
</reference>
<dbReference type="InterPro" id="IPR009057">
    <property type="entry name" value="Homeodomain-like_sf"/>
</dbReference>
<dbReference type="EMBL" id="JACXST010000003">
    <property type="protein sequence ID" value="MBD9363080.1"/>
    <property type="molecule type" value="Genomic_DNA"/>
</dbReference>
<comment type="caution">
    <text evidence="3">The sequence shown here is derived from an EMBL/GenBank/DDBJ whole genome shotgun (WGS) entry which is preliminary data.</text>
</comment>
<proteinExistence type="inferred from homology"/>
<evidence type="ECO:0000259" key="2">
    <source>
        <dbReference type="PROSITE" id="PS50943"/>
    </source>
</evidence>
<comment type="similarity">
    <text evidence="1">Belongs to the transposase 8 family.</text>
</comment>
<dbReference type="PROSITE" id="PS50943">
    <property type="entry name" value="HTH_CROC1"/>
    <property type="match status" value="1"/>
</dbReference>
<feature type="domain" description="HTH cro/C1-type" evidence="2">
    <location>
        <begin position="26"/>
        <end position="75"/>
    </location>
</feature>
<dbReference type="PANTHER" id="PTHR33215">
    <property type="entry name" value="PROTEIN DISTAL ANTENNA"/>
    <property type="match status" value="1"/>
</dbReference>
<accession>A0ABR9DJ60</accession>
<dbReference type="RefSeq" id="WP_192395795.1">
    <property type="nucleotide sequence ID" value="NZ_CAJHIU010000003.1"/>
</dbReference>
<keyword evidence="4" id="KW-1185">Reference proteome</keyword>
<dbReference type="Gene3D" id="1.10.10.60">
    <property type="entry name" value="Homeodomain-like"/>
    <property type="match status" value="1"/>
</dbReference>
<protein>
    <submittedName>
        <fullName evidence="3">Transposase</fullName>
    </submittedName>
</protein>
<dbReference type="InterPro" id="IPR051839">
    <property type="entry name" value="RD_transcriptional_regulator"/>
</dbReference>
<dbReference type="CDD" id="cd00093">
    <property type="entry name" value="HTH_XRE"/>
    <property type="match status" value="1"/>
</dbReference>
<gene>
    <name evidence="3" type="ORF">EBB_21855</name>
</gene>
<dbReference type="Proteomes" id="UP000641152">
    <property type="component" value="Unassembled WGS sequence"/>
</dbReference>
<dbReference type="PANTHER" id="PTHR33215:SF13">
    <property type="entry name" value="PROTEIN DISTAL ANTENNA"/>
    <property type="match status" value="1"/>
</dbReference>
<evidence type="ECO:0000256" key="1">
    <source>
        <dbReference type="ARBA" id="ARBA00009964"/>
    </source>
</evidence>
<evidence type="ECO:0000313" key="3">
    <source>
        <dbReference type="EMBL" id="MBD9363080.1"/>
    </source>
</evidence>
<name>A0ABR9DJ60_9GAMM</name>
<sequence>MSNDKKHNRPKYSLEFKQDATKLVLEKGYSQQQAADHLGISQSALGRWVRAERKPSANDSSTKKSGLNLGDHDELIRLRKENEQLRMEREILKKAAVFFAKETE</sequence>
<dbReference type="SUPFAM" id="SSF46689">
    <property type="entry name" value="Homeodomain-like"/>
    <property type="match status" value="1"/>
</dbReference>
<dbReference type="InterPro" id="IPR002514">
    <property type="entry name" value="Transposase_8"/>
</dbReference>